<dbReference type="Pfam" id="PF13091">
    <property type="entry name" value="PLDc_2"/>
    <property type="match status" value="1"/>
</dbReference>
<reference evidence="3 4" key="1">
    <citation type="submission" date="2023-01" db="EMBL/GenBank/DDBJ databases">
        <title>Novel diversity within Roseofilum (Cyanobacteria; Desertifilaceae) from marine benthic mats with descriptions of four novel species.</title>
        <authorList>
            <person name="Wang Y."/>
            <person name="Berthold D.E."/>
            <person name="Hu J."/>
            <person name="Lefler F.W."/>
            <person name="Laughinghouse H.D. IV."/>
        </authorList>
    </citation>
    <scope>NUCLEOTIDE SEQUENCE [LARGE SCALE GENOMIC DNA]</scope>
    <source>
        <strain evidence="3 4">BLCC-M154</strain>
    </source>
</reference>
<accession>A0ABT7AMD7</accession>
<evidence type="ECO:0000313" key="3">
    <source>
        <dbReference type="EMBL" id="MDJ1168069.1"/>
    </source>
</evidence>
<feature type="domain" description="Phospholipase D-like" evidence="2">
    <location>
        <begin position="368"/>
        <end position="470"/>
    </location>
</feature>
<dbReference type="SUPFAM" id="SSF56024">
    <property type="entry name" value="Phospholipase D/nuclease"/>
    <property type="match status" value="1"/>
</dbReference>
<keyword evidence="1" id="KW-0175">Coiled coil</keyword>
<dbReference type="Gene3D" id="3.30.870.10">
    <property type="entry name" value="Endonuclease Chain A"/>
    <property type="match status" value="1"/>
</dbReference>
<protein>
    <submittedName>
        <fullName evidence="3">Phospholipase D-like domain-containing protein</fullName>
    </submittedName>
</protein>
<feature type="coiled-coil region" evidence="1">
    <location>
        <begin position="325"/>
        <end position="352"/>
    </location>
</feature>
<gene>
    <name evidence="3" type="ORF">PMG71_01355</name>
</gene>
<keyword evidence="4" id="KW-1185">Reference proteome</keyword>
<sequence length="507" mass="57998">MNVSYEDLRCYDNRPGFDLVSCQEVGLPVYKITVDVLTQIRKSIPPIEEFVLRSIDAGLSSEEEIAGFLGLELSTTSEAMVNLRLSEDIDLIAPDPSQIPTWKLTKKGERTLKEAKIIVPEERTFDINFDGLLRIPRWYGRFEKALLKPKDLRDKGILEIEPSPKNPPELSDLSIKDIDKVIREVLGNGKGLKSKNDNELDILALKEIERRQRFFQPSTALVYKAKDSDEIQVAFIVDGLLSSDHEAAFARSNGAKKITSQILNALQENEPLKLATEILGNDFVANNLIDLDPIVEQVSEATSKIESEIELTQKQLEQTDDPSEQNDFRKKLKEQENEIAGLKDQLQSVISSCPMRWLEMYDHRPLLEQALKDTQERLMIVSPWIRANSVNSWFLQQLQNLLKRGVQVFIGYGLGEKDENRYSRDIKAEKTLQKLADQYPKSFILKRLGDTHAKILISDTKFAVTTSFNWLSFKGERDRTFRDERGTLVSDPEKIDELFDCYEAKMR</sequence>
<comment type="caution">
    <text evidence="3">The sequence shown here is derived from an EMBL/GenBank/DDBJ whole genome shotgun (WGS) entry which is preliminary data.</text>
</comment>
<dbReference type="EMBL" id="JAQOSP010000006">
    <property type="protein sequence ID" value="MDJ1168069.1"/>
    <property type="molecule type" value="Genomic_DNA"/>
</dbReference>
<organism evidence="3 4">
    <name type="scientific">Roseofilum acuticapitatum BLCC-M154</name>
    <dbReference type="NCBI Taxonomy" id="3022444"/>
    <lineage>
        <taxon>Bacteria</taxon>
        <taxon>Bacillati</taxon>
        <taxon>Cyanobacteriota</taxon>
        <taxon>Cyanophyceae</taxon>
        <taxon>Desertifilales</taxon>
        <taxon>Desertifilaceae</taxon>
        <taxon>Roseofilum</taxon>
        <taxon>Roseofilum acuticapitatum</taxon>
    </lineage>
</organism>
<dbReference type="Proteomes" id="UP001235303">
    <property type="component" value="Unassembled WGS sequence"/>
</dbReference>
<name>A0ABT7AMD7_9CYAN</name>
<evidence type="ECO:0000313" key="4">
    <source>
        <dbReference type="Proteomes" id="UP001235303"/>
    </source>
</evidence>
<dbReference type="RefSeq" id="WP_283751836.1">
    <property type="nucleotide sequence ID" value="NZ_JAQOSP010000006.1"/>
</dbReference>
<dbReference type="InterPro" id="IPR025202">
    <property type="entry name" value="PLD-like_dom"/>
</dbReference>
<evidence type="ECO:0000256" key="1">
    <source>
        <dbReference type="SAM" id="Coils"/>
    </source>
</evidence>
<evidence type="ECO:0000259" key="2">
    <source>
        <dbReference type="Pfam" id="PF13091"/>
    </source>
</evidence>
<proteinExistence type="predicted"/>